<dbReference type="InterPro" id="IPR003661">
    <property type="entry name" value="HisK_dim/P_dom"/>
</dbReference>
<dbReference type="Pfam" id="PF00512">
    <property type="entry name" value="HisKA"/>
    <property type="match status" value="1"/>
</dbReference>
<name>A0A6I3KP35_9HYPH</name>
<dbReference type="PANTHER" id="PTHR42878:SF7">
    <property type="entry name" value="SENSOR HISTIDINE KINASE GLRK"/>
    <property type="match status" value="1"/>
</dbReference>
<evidence type="ECO:0000256" key="4">
    <source>
        <dbReference type="ARBA" id="ARBA00022741"/>
    </source>
</evidence>
<dbReference type="InterPro" id="IPR050351">
    <property type="entry name" value="BphY/WalK/GraS-like"/>
</dbReference>
<evidence type="ECO:0000256" key="9">
    <source>
        <dbReference type="SAM" id="Phobius"/>
    </source>
</evidence>
<dbReference type="SUPFAM" id="SSF55874">
    <property type="entry name" value="ATPase domain of HSP90 chaperone/DNA topoisomerase II/histidine kinase"/>
    <property type="match status" value="1"/>
</dbReference>
<reference evidence="11 12" key="1">
    <citation type="submission" date="2019-11" db="EMBL/GenBank/DDBJ databases">
        <title>Identification of a novel strain.</title>
        <authorList>
            <person name="Xu Q."/>
            <person name="Wang G."/>
        </authorList>
    </citation>
    <scope>NUCLEOTIDE SEQUENCE [LARGE SCALE GENOMIC DNA]</scope>
    <source>
        <strain evidence="12">xq</strain>
    </source>
</reference>
<evidence type="ECO:0000256" key="6">
    <source>
        <dbReference type="ARBA" id="ARBA00022840"/>
    </source>
</evidence>
<feature type="region of interest" description="Disordered" evidence="8">
    <location>
        <begin position="103"/>
        <end position="125"/>
    </location>
</feature>
<keyword evidence="5" id="KW-0418">Kinase</keyword>
<dbReference type="InterPro" id="IPR036097">
    <property type="entry name" value="HisK_dim/P_sf"/>
</dbReference>
<evidence type="ECO:0000256" key="1">
    <source>
        <dbReference type="ARBA" id="ARBA00000085"/>
    </source>
</evidence>
<evidence type="ECO:0000259" key="10">
    <source>
        <dbReference type="PROSITE" id="PS50109"/>
    </source>
</evidence>
<dbReference type="PROSITE" id="PS50109">
    <property type="entry name" value="HIS_KIN"/>
    <property type="match status" value="1"/>
</dbReference>
<dbReference type="Gene3D" id="1.10.287.130">
    <property type="match status" value="1"/>
</dbReference>
<evidence type="ECO:0000256" key="3">
    <source>
        <dbReference type="ARBA" id="ARBA00022679"/>
    </source>
</evidence>
<dbReference type="Proteomes" id="UP000440694">
    <property type="component" value="Unassembled WGS sequence"/>
</dbReference>
<dbReference type="InterPro" id="IPR005467">
    <property type="entry name" value="His_kinase_dom"/>
</dbReference>
<dbReference type="EMBL" id="WMBQ01000002">
    <property type="protein sequence ID" value="MTD96279.1"/>
    <property type="molecule type" value="Genomic_DNA"/>
</dbReference>
<dbReference type="GO" id="GO:0007234">
    <property type="term" value="P:osmosensory signaling via phosphorelay pathway"/>
    <property type="evidence" value="ECO:0007669"/>
    <property type="project" value="TreeGrafter"/>
</dbReference>
<keyword evidence="12" id="KW-1185">Reference proteome</keyword>
<comment type="catalytic activity">
    <reaction evidence="1">
        <text>ATP + protein L-histidine = ADP + protein N-phospho-L-histidine.</text>
        <dbReference type="EC" id="2.7.13.3"/>
    </reaction>
</comment>
<evidence type="ECO:0000313" key="12">
    <source>
        <dbReference type="Proteomes" id="UP000440694"/>
    </source>
</evidence>
<keyword evidence="3" id="KW-0808">Transferase</keyword>
<evidence type="ECO:0000256" key="8">
    <source>
        <dbReference type="SAM" id="MobiDB-lite"/>
    </source>
</evidence>
<protein>
    <recommendedName>
        <fullName evidence="2">histidine kinase</fullName>
        <ecNumber evidence="2">2.7.13.3</ecNumber>
    </recommendedName>
</protein>
<dbReference type="CDD" id="cd00082">
    <property type="entry name" value="HisKA"/>
    <property type="match status" value="1"/>
</dbReference>
<keyword evidence="6" id="KW-0067">ATP-binding</keyword>
<evidence type="ECO:0000256" key="2">
    <source>
        <dbReference type="ARBA" id="ARBA00012438"/>
    </source>
</evidence>
<feature type="domain" description="Histidine kinase" evidence="10">
    <location>
        <begin position="138"/>
        <end position="339"/>
    </location>
</feature>
<dbReference type="AlphaFoldDB" id="A0A6I3KP35"/>
<dbReference type="SUPFAM" id="SSF47384">
    <property type="entry name" value="Homodimeric domain of signal transducing histidine kinase"/>
    <property type="match status" value="1"/>
</dbReference>
<evidence type="ECO:0000313" key="11">
    <source>
        <dbReference type="EMBL" id="MTD96279.1"/>
    </source>
</evidence>
<dbReference type="GO" id="GO:0030295">
    <property type="term" value="F:protein kinase activator activity"/>
    <property type="evidence" value="ECO:0007669"/>
    <property type="project" value="TreeGrafter"/>
</dbReference>
<comment type="caution">
    <text evidence="11">The sequence shown here is derived from an EMBL/GenBank/DDBJ whole genome shotgun (WGS) entry which is preliminary data.</text>
</comment>
<evidence type="ECO:0000256" key="5">
    <source>
        <dbReference type="ARBA" id="ARBA00022777"/>
    </source>
</evidence>
<feature type="transmembrane region" description="Helical" evidence="9">
    <location>
        <begin position="66"/>
        <end position="86"/>
    </location>
</feature>
<evidence type="ECO:0000256" key="7">
    <source>
        <dbReference type="ARBA" id="ARBA00023012"/>
    </source>
</evidence>
<gene>
    <name evidence="11" type="ORF">GIW81_18215</name>
</gene>
<accession>A0A6I3KP35</accession>
<feature type="transmembrane region" description="Helical" evidence="9">
    <location>
        <begin position="43"/>
        <end position="60"/>
    </location>
</feature>
<proteinExistence type="predicted"/>
<dbReference type="GO" id="GO:0000156">
    <property type="term" value="F:phosphorelay response regulator activity"/>
    <property type="evidence" value="ECO:0007669"/>
    <property type="project" value="TreeGrafter"/>
</dbReference>
<dbReference type="PANTHER" id="PTHR42878">
    <property type="entry name" value="TWO-COMPONENT HISTIDINE KINASE"/>
    <property type="match status" value="1"/>
</dbReference>
<sequence>MAWTMSACLRARPSVSDTVATWLKAARFFLASARRFAQRGQPALFLALSAVSLGVLAPLLPTSFLAAVLLMTGITLAMIGAGANLAGTVTSLHKDSGVSQPLAPFPAYDSEPPAHAPRHRRPQTLPAPRHDWAELMARINHELRTPLNAVIGFTEVMALEMFGPMGNERYKEYVRHISDSASDLLKSAEDTLALTALLTGPPPTETRIACRLDQAITEAWAFVERKASSRDVYLELAMPDDVEVIAEPRALRQVLANILAEGVMRAAPGGRVRLLAVTDGELVEVVLTVAGEQTASVPRAGSLAICLARTLLEMHGTSLLEIESPGGGWRAVTVLDRAAQPDFFAVRQVVERWKQTVGV</sequence>
<organism evidence="11 12">
    <name type="scientific">Hyphomicrobium album</name>
    <dbReference type="NCBI Taxonomy" id="2665159"/>
    <lineage>
        <taxon>Bacteria</taxon>
        <taxon>Pseudomonadati</taxon>
        <taxon>Pseudomonadota</taxon>
        <taxon>Alphaproteobacteria</taxon>
        <taxon>Hyphomicrobiales</taxon>
        <taxon>Hyphomicrobiaceae</taxon>
        <taxon>Hyphomicrobium</taxon>
    </lineage>
</organism>
<keyword evidence="7" id="KW-0902">Two-component regulatory system</keyword>
<keyword evidence="9" id="KW-0812">Transmembrane</keyword>
<dbReference type="Gene3D" id="3.30.565.10">
    <property type="entry name" value="Histidine kinase-like ATPase, C-terminal domain"/>
    <property type="match status" value="1"/>
</dbReference>
<keyword evidence="4" id="KW-0547">Nucleotide-binding</keyword>
<dbReference type="GO" id="GO:0005524">
    <property type="term" value="F:ATP binding"/>
    <property type="evidence" value="ECO:0007669"/>
    <property type="project" value="UniProtKB-KW"/>
</dbReference>
<dbReference type="EC" id="2.7.13.3" evidence="2"/>
<dbReference type="GO" id="GO:0000155">
    <property type="term" value="F:phosphorelay sensor kinase activity"/>
    <property type="evidence" value="ECO:0007669"/>
    <property type="project" value="InterPro"/>
</dbReference>
<dbReference type="InterPro" id="IPR036890">
    <property type="entry name" value="HATPase_C_sf"/>
</dbReference>
<dbReference type="RefSeq" id="WP_154740718.1">
    <property type="nucleotide sequence ID" value="NZ_WMBQ01000002.1"/>
</dbReference>
<dbReference type="SMART" id="SM00388">
    <property type="entry name" value="HisKA"/>
    <property type="match status" value="1"/>
</dbReference>
<keyword evidence="9" id="KW-1133">Transmembrane helix</keyword>
<keyword evidence="9" id="KW-0472">Membrane</keyword>